<dbReference type="Pfam" id="PF13549">
    <property type="entry name" value="ATP-grasp_5"/>
    <property type="match status" value="1"/>
</dbReference>
<keyword evidence="1" id="KW-0436">Ligase</keyword>
<dbReference type="InterPro" id="IPR013815">
    <property type="entry name" value="ATP_grasp_subdomain_1"/>
</dbReference>
<dbReference type="GO" id="GO:0016874">
    <property type="term" value="F:ligase activity"/>
    <property type="evidence" value="ECO:0007669"/>
    <property type="project" value="UniProtKB-KW"/>
</dbReference>
<protein>
    <submittedName>
        <fullName evidence="8">Acetyl CoA synthetase subunit alpha</fullName>
    </submittedName>
</protein>
<proteinExistence type="inferred from homology"/>
<sequence length="563" mass="62420">TVAALNQLLPYHWSHGNPIDIVGNASPERYAKSLEVAMKDPNSNGLLVILAPQAVTDPTKTAEQLVAFGRNSGKPLLASWMGGEDTAEGEKVLNRANIPTFPYPDTAARMFHYMWRYSYNLRGLYETPILPQASEPVSAQRAEVRERIVAARVSGRTLLNEIESKELLAAYGIPAAGSHIARSEAEAVHLARASGFPVVLKLLSNTITHKSDVGGVKLHLDDIGSVRRAFREIKETVGTKAGPEHFQGVSVQPMIADDGYELIVGSSLDPQFGPVLLFGAGGRLVEVLGDRALGLPPLTTTLARRMIEQTRIYAALEGRNGRPPVDLAAIEHLLVRFSQLVIEQRWIASIEINPLLVSEARIIALDARVILHDASVSTANLPRTAIRPYPTRYVEEWAMRDGTVILFRPIRPEDEPLIVEFHGTLSEQSVYLRYFYPMSLDQRIAHERLARICFIDYDREMVLVAEHTDHETGKRSIIGVGNLLKVPGTNDGEFAAVVADGFHGQGLGTEMLRRLIAIGRNEKLDRIIADVLPENREMQRVCQKLGFRFRRSFGDPTKVEFDL</sequence>
<evidence type="ECO:0000256" key="5">
    <source>
        <dbReference type="PROSITE-ProRule" id="PRU00409"/>
    </source>
</evidence>
<dbReference type="PANTHER" id="PTHR43334:SF1">
    <property type="entry name" value="3-HYDROXYPROPIONATE--COA LIGASE [ADP-FORMING]"/>
    <property type="match status" value="1"/>
</dbReference>
<dbReference type="SUPFAM" id="SSF55729">
    <property type="entry name" value="Acyl-CoA N-acyltransferases (Nat)"/>
    <property type="match status" value="1"/>
</dbReference>
<dbReference type="InterPro" id="IPR016181">
    <property type="entry name" value="Acyl_CoA_acyltransferase"/>
</dbReference>
<dbReference type="InterPro" id="IPR016102">
    <property type="entry name" value="Succinyl-CoA_synth-like"/>
</dbReference>
<dbReference type="AlphaFoldDB" id="A0A0P9F8R4"/>
<evidence type="ECO:0000259" key="6">
    <source>
        <dbReference type="PROSITE" id="PS50975"/>
    </source>
</evidence>
<evidence type="ECO:0000256" key="4">
    <source>
        <dbReference type="ARBA" id="ARBA00060888"/>
    </source>
</evidence>
<dbReference type="Gene3D" id="3.30.1490.20">
    <property type="entry name" value="ATP-grasp fold, A domain"/>
    <property type="match status" value="1"/>
</dbReference>
<dbReference type="Gene3D" id="3.30.470.20">
    <property type="entry name" value="ATP-grasp fold, B domain"/>
    <property type="match status" value="1"/>
</dbReference>
<gene>
    <name evidence="8" type="ORF">SE17_12275</name>
</gene>
<comment type="caution">
    <text evidence="8">The sequence shown here is derived from an EMBL/GenBank/DDBJ whole genome shotgun (WGS) entry which is preliminary data.</text>
</comment>
<evidence type="ECO:0000256" key="3">
    <source>
        <dbReference type="ARBA" id="ARBA00022840"/>
    </source>
</evidence>
<dbReference type="GO" id="GO:0016747">
    <property type="term" value="F:acyltransferase activity, transferring groups other than amino-acyl groups"/>
    <property type="evidence" value="ECO:0007669"/>
    <property type="project" value="InterPro"/>
</dbReference>
<reference evidence="8 9" key="1">
    <citation type="submission" date="2015-09" db="EMBL/GenBank/DDBJ databases">
        <title>Draft genome sequence of Kouleothrix aurantiaca JCM 19913.</title>
        <authorList>
            <person name="Hemp J."/>
        </authorList>
    </citation>
    <scope>NUCLEOTIDE SEQUENCE [LARGE SCALE GENOMIC DNA]</scope>
    <source>
        <strain evidence="8 9">COM-B</strain>
    </source>
</reference>
<evidence type="ECO:0000259" key="7">
    <source>
        <dbReference type="PROSITE" id="PS51186"/>
    </source>
</evidence>
<dbReference type="PANTHER" id="PTHR43334">
    <property type="entry name" value="ACETATE--COA LIGASE [ADP-FORMING]"/>
    <property type="match status" value="1"/>
</dbReference>
<feature type="domain" description="ATP-grasp" evidence="6">
    <location>
        <begin position="165"/>
        <end position="201"/>
    </location>
</feature>
<keyword evidence="3 5" id="KW-0067">ATP-binding</keyword>
<comment type="similarity">
    <text evidence="4">In the N-terminal section; belongs to the acetate CoA ligase alpha subunit family.</text>
</comment>
<keyword evidence="9" id="KW-1185">Reference proteome</keyword>
<dbReference type="FunFam" id="3.30.1490.20:FF:000020">
    <property type="entry name" value="Protein lysine acetyltransferase"/>
    <property type="match status" value="1"/>
</dbReference>
<dbReference type="PROSITE" id="PS50975">
    <property type="entry name" value="ATP_GRASP"/>
    <property type="match status" value="1"/>
</dbReference>
<dbReference type="Gene3D" id="3.40.50.261">
    <property type="entry name" value="Succinyl-CoA synthetase domains"/>
    <property type="match status" value="1"/>
</dbReference>
<dbReference type="InterPro" id="IPR051538">
    <property type="entry name" value="Acyl-CoA_Synth/Transferase"/>
</dbReference>
<dbReference type="EMBL" id="LJCR01000376">
    <property type="protein sequence ID" value="KPV52978.1"/>
    <property type="molecule type" value="Genomic_DNA"/>
</dbReference>
<feature type="non-terminal residue" evidence="8">
    <location>
        <position position="1"/>
    </location>
</feature>
<organism evidence="8 9">
    <name type="scientific">Kouleothrix aurantiaca</name>
    <dbReference type="NCBI Taxonomy" id="186479"/>
    <lineage>
        <taxon>Bacteria</taxon>
        <taxon>Bacillati</taxon>
        <taxon>Chloroflexota</taxon>
        <taxon>Chloroflexia</taxon>
        <taxon>Chloroflexales</taxon>
        <taxon>Roseiflexineae</taxon>
        <taxon>Roseiflexaceae</taxon>
        <taxon>Kouleothrix</taxon>
    </lineage>
</organism>
<evidence type="ECO:0000256" key="1">
    <source>
        <dbReference type="ARBA" id="ARBA00022598"/>
    </source>
</evidence>
<dbReference type="PATRIC" id="fig|186479.3.peg.7773"/>
<dbReference type="Gene3D" id="3.40.630.30">
    <property type="match status" value="1"/>
</dbReference>
<dbReference type="SUPFAM" id="SSF56059">
    <property type="entry name" value="Glutathione synthetase ATP-binding domain-like"/>
    <property type="match status" value="1"/>
</dbReference>
<dbReference type="GO" id="GO:0046872">
    <property type="term" value="F:metal ion binding"/>
    <property type="evidence" value="ECO:0007669"/>
    <property type="project" value="InterPro"/>
</dbReference>
<dbReference type="GO" id="GO:0005524">
    <property type="term" value="F:ATP binding"/>
    <property type="evidence" value="ECO:0007669"/>
    <property type="project" value="UniProtKB-UniRule"/>
</dbReference>
<accession>A0A0P9F8R4</accession>
<evidence type="ECO:0000313" key="9">
    <source>
        <dbReference type="Proteomes" id="UP000050509"/>
    </source>
</evidence>
<dbReference type="Pfam" id="PF13302">
    <property type="entry name" value="Acetyltransf_3"/>
    <property type="match status" value="1"/>
</dbReference>
<dbReference type="SUPFAM" id="SSF52210">
    <property type="entry name" value="Succinyl-CoA synthetase domains"/>
    <property type="match status" value="1"/>
</dbReference>
<feature type="domain" description="N-acetyltransferase" evidence="7">
    <location>
        <begin position="405"/>
        <end position="563"/>
    </location>
</feature>
<dbReference type="InterPro" id="IPR000182">
    <property type="entry name" value="GNAT_dom"/>
</dbReference>
<evidence type="ECO:0000256" key="2">
    <source>
        <dbReference type="ARBA" id="ARBA00022741"/>
    </source>
</evidence>
<evidence type="ECO:0000313" key="8">
    <source>
        <dbReference type="EMBL" id="KPV52978.1"/>
    </source>
</evidence>
<keyword evidence="2 5" id="KW-0547">Nucleotide-binding</keyword>
<dbReference type="Proteomes" id="UP000050509">
    <property type="component" value="Unassembled WGS sequence"/>
</dbReference>
<dbReference type="PROSITE" id="PS51186">
    <property type="entry name" value="GNAT"/>
    <property type="match status" value="1"/>
</dbReference>
<name>A0A0P9F8R4_9CHLR</name>
<dbReference type="InterPro" id="IPR011761">
    <property type="entry name" value="ATP-grasp"/>
</dbReference>